<dbReference type="SUPFAM" id="SSF53383">
    <property type="entry name" value="PLP-dependent transferases"/>
    <property type="match status" value="1"/>
</dbReference>
<dbReference type="NCBIfam" id="NF002806">
    <property type="entry name" value="PRK02948.1"/>
    <property type="match status" value="1"/>
</dbReference>
<dbReference type="Gene3D" id="3.90.1150.10">
    <property type="entry name" value="Aspartate Aminotransferase, domain 1"/>
    <property type="match status" value="1"/>
</dbReference>
<dbReference type="PANTHER" id="PTHR11601">
    <property type="entry name" value="CYSTEINE DESULFURYLASE FAMILY MEMBER"/>
    <property type="match status" value="1"/>
</dbReference>
<dbReference type="EMBL" id="CADCTA010000097">
    <property type="protein sequence ID" value="CAA9261283.1"/>
    <property type="molecule type" value="Genomic_DNA"/>
</dbReference>
<dbReference type="InterPro" id="IPR015424">
    <property type="entry name" value="PyrdxlP-dep_Trfase"/>
</dbReference>
<organism evidence="10">
    <name type="scientific">uncultured Chthoniobacterales bacterium</name>
    <dbReference type="NCBI Taxonomy" id="1836801"/>
    <lineage>
        <taxon>Bacteria</taxon>
        <taxon>Pseudomonadati</taxon>
        <taxon>Verrucomicrobiota</taxon>
        <taxon>Spartobacteria</taxon>
        <taxon>Chthoniobacterales</taxon>
        <taxon>environmental samples</taxon>
    </lineage>
</organism>
<dbReference type="PIRSF" id="PIRSF005572">
    <property type="entry name" value="NifS"/>
    <property type="match status" value="1"/>
</dbReference>
<evidence type="ECO:0000256" key="3">
    <source>
        <dbReference type="ARBA" id="ARBA00022679"/>
    </source>
</evidence>
<evidence type="ECO:0000259" key="9">
    <source>
        <dbReference type="Pfam" id="PF00266"/>
    </source>
</evidence>
<dbReference type="GO" id="GO:0031071">
    <property type="term" value="F:cysteine desulfurase activity"/>
    <property type="evidence" value="ECO:0007669"/>
    <property type="project" value="UniProtKB-EC"/>
</dbReference>
<gene>
    <name evidence="10" type="ORF">AVDCRST_MAG42-2981</name>
</gene>
<comment type="similarity">
    <text evidence="2">Belongs to the class-V pyridoxal-phosphate-dependent aminotransferase family. NifS/IscS subfamily.</text>
</comment>
<protein>
    <submittedName>
        <fullName evidence="10">Cysteine desulfurase</fullName>
        <ecNumber evidence="10">2.8.1.7</ecNumber>
    </submittedName>
</protein>
<comment type="catalytic activity">
    <reaction evidence="8">
        <text>(sulfur carrier)-H + L-cysteine = (sulfur carrier)-SH + L-alanine</text>
        <dbReference type="Rhea" id="RHEA:43892"/>
        <dbReference type="Rhea" id="RHEA-COMP:14737"/>
        <dbReference type="Rhea" id="RHEA-COMP:14739"/>
        <dbReference type="ChEBI" id="CHEBI:29917"/>
        <dbReference type="ChEBI" id="CHEBI:35235"/>
        <dbReference type="ChEBI" id="CHEBI:57972"/>
        <dbReference type="ChEBI" id="CHEBI:64428"/>
        <dbReference type="EC" id="2.8.1.7"/>
    </reaction>
</comment>
<keyword evidence="3 10" id="KW-0808">Transferase</keyword>
<evidence type="ECO:0000256" key="1">
    <source>
        <dbReference type="ARBA" id="ARBA00001933"/>
    </source>
</evidence>
<sequence length="392" mass="41699">MTIYLDYNATTPLCAPARDAMLPYLEQHYGNPSSIHAAGREARAAIDDARDRLSAIIGAKPHELIFTATGTEANNLAILGLARAHAARGRHLICAGTEHHAVLHAFQHLQRDEAFDVTFLGVDEAGLIDPQQLAAMIRPDTTLVSIMTANNETGVVQPLREIAGICRTRGVLLHSDMVQSFGKLPIDFSEGVADAASFAAHKFYGPKGAGFLYLRAGLPIQPILFGGAHENDRRPGTENVPAIAGMAAAAEWVHADLDAEQPREAALRDQLWRAIAIACPTARQNGEVDQRLANTLNVSFPGVSSETMLMALDLEGVCASSGSACMVGSVMASHVLLAMGHAAESAASAVRFSLGRQTTPEEIAAAADAIQRILARLSPTPEHSDRRPYAAV</sequence>
<keyword evidence="6" id="KW-0408">Iron</keyword>
<evidence type="ECO:0000313" key="10">
    <source>
        <dbReference type="EMBL" id="CAA9261283.1"/>
    </source>
</evidence>
<evidence type="ECO:0000256" key="2">
    <source>
        <dbReference type="ARBA" id="ARBA00006490"/>
    </source>
</evidence>
<proteinExistence type="inferred from homology"/>
<reference evidence="10" key="1">
    <citation type="submission" date="2020-02" db="EMBL/GenBank/DDBJ databases">
        <authorList>
            <person name="Meier V. D."/>
        </authorList>
    </citation>
    <scope>NUCLEOTIDE SEQUENCE</scope>
    <source>
        <strain evidence="10">AVDCRST_MAG42</strain>
    </source>
</reference>
<dbReference type="Pfam" id="PF00266">
    <property type="entry name" value="Aminotran_5"/>
    <property type="match status" value="1"/>
</dbReference>
<comment type="cofactor">
    <cofactor evidence="1">
        <name>pyridoxal 5'-phosphate</name>
        <dbReference type="ChEBI" id="CHEBI:597326"/>
    </cofactor>
</comment>
<keyword evidence="5" id="KW-0663">Pyridoxal phosphate</keyword>
<keyword evidence="7" id="KW-0411">Iron-sulfur</keyword>
<dbReference type="InterPro" id="IPR000192">
    <property type="entry name" value="Aminotrans_V_dom"/>
</dbReference>
<evidence type="ECO:0000256" key="7">
    <source>
        <dbReference type="ARBA" id="ARBA00023014"/>
    </source>
</evidence>
<dbReference type="Gene3D" id="1.10.260.50">
    <property type="match status" value="1"/>
</dbReference>
<accession>A0A6J4IWZ9</accession>
<dbReference type="Gene3D" id="3.40.640.10">
    <property type="entry name" value="Type I PLP-dependent aspartate aminotransferase-like (Major domain)"/>
    <property type="match status" value="1"/>
</dbReference>
<dbReference type="AlphaFoldDB" id="A0A6J4IWZ9"/>
<dbReference type="GO" id="GO:0046872">
    <property type="term" value="F:metal ion binding"/>
    <property type="evidence" value="ECO:0007669"/>
    <property type="project" value="UniProtKB-KW"/>
</dbReference>
<evidence type="ECO:0000256" key="8">
    <source>
        <dbReference type="ARBA" id="ARBA00050776"/>
    </source>
</evidence>
<evidence type="ECO:0000256" key="6">
    <source>
        <dbReference type="ARBA" id="ARBA00023004"/>
    </source>
</evidence>
<evidence type="ECO:0000256" key="4">
    <source>
        <dbReference type="ARBA" id="ARBA00022723"/>
    </source>
</evidence>
<dbReference type="InterPro" id="IPR015422">
    <property type="entry name" value="PyrdxlP-dep_Trfase_small"/>
</dbReference>
<dbReference type="InterPro" id="IPR015421">
    <property type="entry name" value="PyrdxlP-dep_Trfase_major"/>
</dbReference>
<evidence type="ECO:0000256" key="5">
    <source>
        <dbReference type="ARBA" id="ARBA00022898"/>
    </source>
</evidence>
<name>A0A6J4IWZ9_9BACT</name>
<dbReference type="EC" id="2.8.1.7" evidence="10"/>
<dbReference type="InterPro" id="IPR016454">
    <property type="entry name" value="Cysteine_dSase"/>
</dbReference>
<feature type="domain" description="Aminotransferase class V" evidence="9">
    <location>
        <begin position="3"/>
        <end position="364"/>
    </location>
</feature>
<dbReference type="GO" id="GO:0051536">
    <property type="term" value="F:iron-sulfur cluster binding"/>
    <property type="evidence" value="ECO:0007669"/>
    <property type="project" value="UniProtKB-KW"/>
</dbReference>
<dbReference type="PANTHER" id="PTHR11601:SF34">
    <property type="entry name" value="CYSTEINE DESULFURASE"/>
    <property type="match status" value="1"/>
</dbReference>
<keyword evidence="4" id="KW-0479">Metal-binding</keyword>